<proteinExistence type="predicted"/>
<gene>
    <name evidence="2" type="ORF">GCM10025867_13770</name>
</gene>
<evidence type="ECO:0000256" key="1">
    <source>
        <dbReference type="SAM" id="MobiDB-lite"/>
    </source>
</evidence>
<sequence>MIEIRFLPEITGNVTAAGERHEGSGCCKPTKSPVGGAAADEFGPDIETVAGSHDGRIPNPSSGCTVSDAACG</sequence>
<accession>A0ABN6XW23</accession>
<feature type="region of interest" description="Disordered" evidence="1">
    <location>
        <begin position="50"/>
        <end position="72"/>
    </location>
</feature>
<dbReference type="EMBL" id="AP027732">
    <property type="protein sequence ID" value="BDZ49136.1"/>
    <property type="molecule type" value="Genomic_DNA"/>
</dbReference>
<protein>
    <submittedName>
        <fullName evidence="2">Uncharacterized protein</fullName>
    </submittedName>
</protein>
<evidence type="ECO:0000313" key="3">
    <source>
        <dbReference type="Proteomes" id="UP001321486"/>
    </source>
</evidence>
<name>A0ABN6XW23_9MICO</name>
<reference evidence="3" key="1">
    <citation type="journal article" date="2019" name="Int. J. Syst. Evol. Microbiol.">
        <title>The Global Catalogue of Microorganisms (GCM) 10K type strain sequencing project: providing services to taxonomists for standard genome sequencing and annotation.</title>
        <authorList>
            <consortium name="The Broad Institute Genomics Platform"/>
            <consortium name="The Broad Institute Genome Sequencing Center for Infectious Disease"/>
            <person name="Wu L."/>
            <person name="Ma J."/>
        </authorList>
    </citation>
    <scope>NUCLEOTIDE SEQUENCE [LARGE SCALE GENOMIC DNA]</scope>
    <source>
        <strain evidence="3">NBRC 108728</strain>
    </source>
</reference>
<keyword evidence="3" id="KW-1185">Reference proteome</keyword>
<dbReference type="Proteomes" id="UP001321486">
    <property type="component" value="Chromosome"/>
</dbReference>
<evidence type="ECO:0000313" key="2">
    <source>
        <dbReference type="EMBL" id="BDZ49136.1"/>
    </source>
</evidence>
<organism evidence="2 3">
    <name type="scientific">Frondihabitans sucicola</name>
    <dbReference type="NCBI Taxonomy" id="1268041"/>
    <lineage>
        <taxon>Bacteria</taxon>
        <taxon>Bacillati</taxon>
        <taxon>Actinomycetota</taxon>
        <taxon>Actinomycetes</taxon>
        <taxon>Micrococcales</taxon>
        <taxon>Microbacteriaceae</taxon>
        <taxon>Frondihabitans</taxon>
    </lineage>
</organism>